<proteinExistence type="predicted"/>
<dbReference type="RefSeq" id="YP_009611933.1">
    <property type="nucleotide sequence ID" value="NC_042013.1"/>
</dbReference>
<evidence type="ECO:0000313" key="2">
    <source>
        <dbReference type="Proteomes" id="UP000223025"/>
    </source>
</evidence>
<dbReference type="GeneID" id="40088271"/>
<dbReference type="EMBL" id="MF403008">
    <property type="protein sequence ID" value="AUZ95043.1"/>
    <property type="molecule type" value="Genomic_DNA"/>
</dbReference>
<accession>A0A2L0UZT3</accession>
<dbReference type="Proteomes" id="UP000223025">
    <property type="component" value="Segment"/>
</dbReference>
<organism evidence="1 2">
    <name type="scientific">Agrobacterium phage Atu_ph07</name>
    <dbReference type="NCBI Taxonomy" id="2024264"/>
    <lineage>
        <taxon>Viruses</taxon>
        <taxon>Duplodnaviria</taxon>
        <taxon>Heunggongvirae</taxon>
        <taxon>Uroviricota</taxon>
        <taxon>Caudoviricetes</taxon>
        <taxon>Polybotosvirus</taxon>
        <taxon>Polybotosvirus Atuph07</taxon>
    </lineage>
</organism>
<dbReference type="KEGG" id="vg:40088271"/>
<keyword evidence="2" id="KW-1185">Reference proteome</keyword>
<evidence type="ECO:0000313" key="1">
    <source>
        <dbReference type="EMBL" id="AUZ95043.1"/>
    </source>
</evidence>
<protein>
    <submittedName>
        <fullName evidence="1">Uncharacterized protein</fullName>
    </submittedName>
</protein>
<name>A0A2L0UZT3_9CAUD</name>
<sequence>MKLNVLSKFSTKVQGMISRNGKDLILSASEASELNTTITELLTDRVVLLEEIRKLQEQSNTITEVVVKGGSFK</sequence>
<reference evidence="1 2" key="1">
    <citation type="submission" date="2017-06" db="EMBL/GenBank/DDBJ databases">
        <authorList>
            <person name="Kim H.J."/>
            <person name="Triplett B.A."/>
        </authorList>
    </citation>
    <scope>NUCLEOTIDE SEQUENCE [LARGE SCALE GENOMIC DNA]</scope>
</reference>